<evidence type="ECO:0000259" key="2">
    <source>
        <dbReference type="Pfam" id="PF13828"/>
    </source>
</evidence>
<proteinExistence type="predicted"/>
<feature type="transmembrane region" description="Helical" evidence="1">
    <location>
        <begin position="126"/>
        <end position="150"/>
    </location>
</feature>
<dbReference type="Proteomes" id="UP000295511">
    <property type="component" value="Unassembled WGS sequence"/>
</dbReference>
<keyword evidence="1" id="KW-0472">Membrane</keyword>
<comment type="caution">
    <text evidence="3">The sequence shown here is derived from an EMBL/GenBank/DDBJ whole genome shotgun (WGS) entry which is preliminary data.</text>
</comment>
<sequence length="153" mass="15411">MSSTNVVIQSPIAGVRTKMAAVNTTVLATISLSGVVFCAIVAWLTSNAMFALVGGGVSLIALLLIAALVPAEQATKPAGASMTNTLAVVALVAACVSGLALAAIVLGHVARNQIGRDGGRGDKLALGALVVGYSEVVASVLVVLWTVTFIRFH</sequence>
<dbReference type="RefSeq" id="WP_133205456.1">
    <property type="nucleotide sequence ID" value="NZ_SMRU01000021.1"/>
</dbReference>
<gene>
    <name evidence="3" type="ORF">E1809_17120</name>
</gene>
<feature type="domain" description="DUF4190" evidence="2">
    <location>
        <begin position="86"/>
        <end position="141"/>
    </location>
</feature>
<dbReference type="AlphaFoldDB" id="A0A4R5KC73"/>
<keyword evidence="4" id="KW-1185">Reference proteome</keyword>
<evidence type="ECO:0000256" key="1">
    <source>
        <dbReference type="SAM" id="Phobius"/>
    </source>
</evidence>
<dbReference type="EMBL" id="SMRU01000021">
    <property type="protein sequence ID" value="TDF92879.1"/>
    <property type="molecule type" value="Genomic_DNA"/>
</dbReference>
<evidence type="ECO:0000313" key="4">
    <source>
        <dbReference type="Proteomes" id="UP000295511"/>
    </source>
</evidence>
<keyword evidence="1" id="KW-0812">Transmembrane</keyword>
<evidence type="ECO:0000313" key="3">
    <source>
        <dbReference type="EMBL" id="TDF92879.1"/>
    </source>
</evidence>
<dbReference type="InterPro" id="IPR025241">
    <property type="entry name" value="DUF4190"/>
</dbReference>
<keyword evidence="1" id="KW-1133">Transmembrane helix</keyword>
<feature type="transmembrane region" description="Helical" evidence="1">
    <location>
        <begin position="20"/>
        <end position="44"/>
    </location>
</feature>
<name>A0A4R5KC73_9MICC</name>
<feature type="transmembrane region" description="Helical" evidence="1">
    <location>
        <begin position="83"/>
        <end position="106"/>
    </location>
</feature>
<organism evidence="3 4">
    <name type="scientific">Arthrobacter terricola</name>
    <dbReference type="NCBI Taxonomy" id="2547396"/>
    <lineage>
        <taxon>Bacteria</taxon>
        <taxon>Bacillati</taxon>
        <taxon>Actinomycetota</taxon>
        <taxon>Actinomycetes</taxon>
        <taxon>Micrococcales</taxon>
        <taxon>Micrococcaceae</taxon>
        <taxon>Arthrobacter</taxon>
    </lineage>
</organism>
<dbReference type="Pfam" id="PF13828">
    <property type="entry name" value="DUF4190"/>
    <property type="match status" value="1"/>
</dbReference>
<feature type="transmembrane region" description="Helical" evidence="1">
    <location>
        <begin position="50"/>
        <end position="71"/>
    </location>
</feature>
<protein>
    <submittedName>
        <fullName evidence="3">DUF4190 domain-containing protein</fullName>
    </submittedName>
</protein>
<accession>A0A4R5KC73</accession>
<reference evidence="3 4" key="1">
    <citation type="submission" date="2019-03" db="EMBL/GenBank/DDBJ databases">
        <title>Whole genome sequence of Arthrobacter sp JH1-1.</title>
        <authorList>
            <person name="Trinh H.N."/>
        </authorList>
    </citation>
    <scope>NUCLEOTIDE SEQUENCE [LARGE SCALE GENOMIC DNA]</scope>
    <source>
        <strain evidence="3 4">JH1-1</strain>
    </source>
</reference>